<keyword evidence="3" id="KW-1185">Reference proteome</keyword>
<organism evidence="2 3">
    <name type="scientific">Chthoniobacter flavus Ellin428</name>
    <dbReference type="NCBI Taxonomy" id="497964"/>
    <lineage>
        <taxon>Bacteria</taxon>
        <taxon>Pseudomonadati</taxon>
        <taxon>Verrucomicrobiota</taxon>
        <taxon>Spartobacteria</taxon>
        <taxon>Chthoniobacterales</taxon>
        <taxon>Chthoniobacteraceae</taxon>
        <taxon>Chthoniobacter</taxon>
    </lineage>
</organism>
<comment type="caution">
    <text evidence="2">The sequence shown here is derived from an EMBL/GenBank/DDBJ whole genome shotgun (WGS) entry which is preliminary data.</text>
</comment>
<dbReference type="Proteomes" id="UP000005824">
    <property type="component" value="Unassembled WGS sequence"/>
</dbReference>
<sequence length="177" mass="20404">MKQRQNRSGLPKQKMPEEMVNELLAGLKASFYTGLQDGEKRFWWERSLLLRAITHPAREMEPRGMALPWEEYQGMLRKIIGTIKVHGDVGAIRSPGRYLLHAVQEHWRLHWEEYYERVKTLRAATEKEMAKLGARDSRVQDRTVEDLARLHKVVSAGGGRKKGQAGRGDQAKQGELF</sequence>
<dbReference type="STRING" id="497964.CfE428DRAFT_5838"/>
<name>B4DA98_9BACT</name>
<protein>
    <submittedName>
        <fullName evidence="2">Uncharacterized protein</fullName>
    </submittedName>
</protein>
<dbReference type="InParanoid" id="B4DA98"/>
<gene>
    <name evidence="2" type="ORF">CfE428DRAFT_5838</name>
</gene>
<dbReference type="RefSeq" id="WP_006983159.1">
    <property type="nucleotide sequence ID" value="NZ_ABVL01000029.1"/>
</dbReference>
<reference evidence="2 3" key="1">
    <citation type="journal article" date="2011" name="J. Bacteriol.">
        <title>Genome sequence of Chthoniobacter flavus Ellin428, an aerobic heterotrophic soil bacterium.</title>
        <authorList>
            <person name="Kant R."/>
            <person name="van Passel M.W."/>
            <person name="Palva A."/>
            <person name="Lucas S."/>
            <person name="Lapidus A."/>
            <person name="Glavina Del Rio T."/>
            <person name="Dalin E."/>
            <person name="Tice H."/>
            <person name="Bruce D."/>
            <person name="Goodwin L."/>
            <person name="Pitluck S."/>
            <person name="Larimer F.W."/>
            <person name="Land M.L."/>
            <person name="Hauser L."/>
            <person name="Sangwan P."/>
            <person name="de Vos W.M."/>
            <person name="Janssen P.H."/>
            <person name="Smidt H."/>
        </authorList>
    </citation>
    <scope>NUCLEOTIDE SEQUENCE [LARGE SCALE GENOMIC DNA]</scope>
    <source>
        <strain evidence="2 3">Ellin428</strain>
    </source>
</reference>
<evidence type="ECO:0000313" key="2">
    <source>
        <dbReference type="EMBL" id="EDY16725.1"/>
    </source>
</evidence>
<dbReference type="AlphaFoldDB" id="B4DA98"/>
<accession>B4DA98</accession>
<dbReference type="EMBL" id="ABVL01000029">
    <property type="protein sequence ID" value="EDY16725.1"/>
    <property type="molecule type" value="Genomic_DNA"/>
</dbReference>
<evidence type="ECO:0000256" key="1">
    <source>
        <dbReference type="SAM" id="MobiDB-lite"/>
    </source>
</evidence>
<feature type="region of interest" description="Disordered" evidence="1">
    <location>
        <begin position="155"/>
        <end position="177"/>
    </location>
</feature>
<proteinExistence type="predicted"/>
<evidence type="ECO:0000313" key="3">
    <source>
        <dbReference type="Proteomes" id="UP000005824"/>
    </source>
</evidence>